<dbReference type="Gene3D" id="3.40.109.10">
    <property type="entry name" value="NADH Oxidase"/>
    <property type="match status" value="1"/>
</dbReference>
<protein>
    <submittedName>
        <fullName evidence="2">Uncharacterized protein</fullName>
    </submittedName>
</protein>
<sequence length="198" mass="21537">MPTPAPEPPTSDARRLGRSFPSDLEELLGTPKASQNQPSQTERSFQKSPHVAFHFGISHGMRVLELVLPLASWALDPREPPAAALAALTAAVGNDTQNDALTLAGALPVPLSLASLGSFLRLGAGLSAWKSYDGVHAWALRMAPSSGTCRPLSSICFCLRWRVLQRCLRRTTTNPSSTPLSYGGRLCRSWWRAAFWWS</sequence>
<proteinExistence type="predicted"/>
<name>A0ABP0RFP2_9DINO</name>
<organism evidence="2 3">
    <name type="scientific">Durusdinium trenchii</name>
    <dbReference type="NCBI Taxonomy" id="1381693"/>
    <lineage>
        <taxon>Eukaryota</taxon>
        <taxon>Sar</taxon>
        <taxon>Alveolata</taxon>
        <taxon>Dinophyceae</taxon>
        <taxon>Suessiales</taxon>
        <taxon>Symbiodiniaceae</taxon>
        <taxon>Durusdinium</taxon>
    </lineage>
</organism>
<dbReference type="Proteomes" id="UP001642484">
    <property type="component" value="Unassembled WGS sequence"/>
</dbReference>
<comment type="caution">
    <text evidence="2">The sequence shown here is derived from an EMBL/GenBank/DDBJ whole genome shotgun (WGS) entry which is preliminary data.</text>
</comment>
<evidence type="ECO:0000313" key="3">
    <source>
        <dbReference type="Proteomes" id="UP001642484"/>
    </source>
</evidence>
<gene>
    <name evidence="2" type="ORF">CCMP2556_LOCUS47041</name>
</gene>
<reference evidence="2 3" key="1">
    <citation type="submission" date="2024-02" db="EMBL/GenBank/DDBJ databases">
        <authorList>
            <person name="Chen Y."/>
            <person name="Shah S."/>
            <person name="Dougan E. K."/>
            <person name="Thang M."/>
            <person name="Chan C."/>
        </authorList>
    </citation>
    <scope>NUCLEOTIDE SEQUENCE [LARGE SCALE GENOMIC DNA]</scope>
</reference>
<feature type="compositionally biased region" description="Polar residues" evidence="1">
    <location>
        <begin position="32"/>
        <end position="45"/>
    </location>
</feature>
<dbReference type="InterPro" id="IPR000415">
    <property type="entry name" value="Nitroreductase-like"/>
</dbReference>
<feature type="region of interest" description="Disordered" evidence="1">
    <location>
        <begin position="1"/>
        <end position="45"/>
    </location>
</feature>
<keyword evidence="3" id="KW-1185">Reference proteome</keyword>
<accession>A0ABP0RFP2</accession>
<dbReference type="EMBL" id="CAXAMN010025951">
    <property type="protein sequence ID" value="CAK9099404.1"/>
    <property type="molecule type" value="Genomic_DNA"/>
</dbReference>
<evidence type="ECO:0000313" key="2">
    <source>
        <dbReference type="EMBL" id="CAK9099404.1"/>
    </source>
</evidence>
<evidence type="ECO:0000256" key="1">
    <source>
        <dbReference type="SAM" id="MobiDB-lite"/>
    </source>
</evidence>